<name>A0A7I7TBK9_9MYCO</name>
<organism evidence="7 8">
    <name type="scientific">Mycolicibacterium helvum</name>
    <dbReference type="NCBI Taxonomy" id="1534349"/>
    <lineage>
        <taxon>Bacteria</taxon>
        <taxon>Bacillati</taxon>
        <taxon>Actinomycetota</taxon>
        <taxon>Actinomycetes</taxon>
        <taxon>Mycobacteriales</taxon>
        <taxon>Mycobacteriaceae</taxon>
        <taxon>Mycolicibacterium</taxon>
    </lineage>
</organism>
<dbReference type="InterPro" id="IPR003594">
    <property type="entry name" value="HATPase_dom"/>
</dbReference>
<dbReference type="Pfam" id="PF02518">
    <property type="entry name" value="HATPase_c"/>
    <property type="match status" value="1"/>
</dbReference>
<keyword evidence="3" id="KW-0902">Two-component regulatory system</keyword>
<feature type="domain" description="Histidine kinase/HSP90-like ATPase" evidence="6">
    <location>
        <begin position="505"/>
        <end position="595"/>
    </location>
</feature>
<evidence type="ECO:0000259" key="6">
    <source>
        <dbReference type="SMART" id="SM00387"/>
    </source>
</evidence>
<reference evidence="7 8" key="1">
    <citation type="journal article" date="2019" name="Emerg. Microbes Infect.">
        <title>Comprehensive subspecies identification of 175 nontuberculous mycobacteria species based on 7547 genomic profiles.</title>
        <authorList>
            <person name="Matsumoto Y."/>
            <person name="Kinjo T."/>
            <person name="Motooka D."/>
            <person name="Nabeya D."/>
            <person name="Jung N."/>
            <person name="Uechi K."/>
            <person name="Horii T."/>
            <person name="Iida T."/>
            <person name="Fujita J."/>
            <person name="Nakamura S."/>
        </authorList>
    </citation>
    <scope>NUCLEOTIDE SEQUENCE [LARGE SCALE GENOMIC DNA]</scope>
    <source>
        <strain evidence="7 8">JCM 30396</strain>
    </source>
</reference>
<sequence>MMLASQQVPRCRDPVVVRRGEKYCGNGGFSAVAGLPVCCLGAGTAENRGFASTQRCDAPHVVPSHEQPDELTAARAPMERRLSVIVDIGSDLDLDATLHRVVTAAMELTRAGRGTLGVCGPDGTTISFRQLPAGKGSIGAPGNPPESLSRDQLSEDRAAAGISDHHPLMRTVLSVPIMIRKTRFATLYLTENQSGCGFTEFDEIDARAVASAAAVAIDNAQLFDRATVRAAWIEAGLAITTAILSSVEPHPRPLQLIADRACALTDAEQAIVLVPDDADRIAQQVDSLVVSTAVGRHAGDLIGQLVPVAQSTTGEVFRSGAAVITETFRHPIQAFTDVGRRPAIVMPLRCQDTVIGVVVVARSPDQPVFDARDLELMSDFAGHAAAALTLADARALAVLTDRERIAHNLHDLVIQRVFAVGMDVQGTVARSHSPEVTDRLNRTLSELQAIIEDIRTAIFGLLQSPVGQTSSFRQRIQQLVAAMTDNRDITTTLQISGPLTVIADVVAEHAEAVIMEAISNAIRHSGASGLIVKVAVGDELAIDITDNGNGIPADNRRHSGLANMRRRAEQVGGHCTIGSALAGGTHLHWTAPMADPPGR</sequence>
<dbReference type="PANTHER" id="PTHR24421">
    <property type="entry name" value="NITRATE/NITRITE SENSOR PROTEIN NARX-RELATED"/>
    <property type="match status" value="1"/>
</dbReference>
<dbReference type="Pfam" id="PF13185">
    <property type="entry name" value="GAF_2"/>
    <property type="match status" value="1"/>
</dbReference>
<feature type="domain" description="GAF" evidence="5">
    <location>
        <begin position="93"/>
        <end position="227"/>
    </location>
</feature>
<keyword evidence="2" id="KW-0418">Kinase</keyword>
<dbReference type="GO" id="GO:0046983">
    <property type="term" value="F:protein dimerization activity"/>
    <property type="evidence" value="ECO:0007669"/>
    <property type="project" value="InterPro"/>
</dbReference>
<dbReference type="SMART" id="SM00387">
    <property type="entry name" value="HATPase_c"/>
    <property type="match status" value="1"/>
</dbReference>
<keyword evidence="1" id="KW-0808">Transferase</keyword>
<evidence type="ECO:0000256" key="1">
    <source>
        <dbReference type="ARBA" id="ARBA00022679"/>
    </source>
</evidence>
<evidence type="ECO:0000313" key="7">
    <source>
        <dbReference type="EMBL" id="BBY65829.1"/>
    </source>
</evidence>
<dbReference type="Pfam" id="PF07730">
    <property type="entry name" value="HisKA_3"/>
    <property type="match status" value="1"/>
</dbReference>
<evidence type="ECO:0000256" key="2">
    <source>
        <dbReference type="ARBA" id="ARBA00022777"/>
    </source>
</evidence>
<dbReference type="SUPFAM" id="SSF55874">
    <property type="entry name" value="ATPase domain of HSP90 chaperone/DNA topoisomerase II/histidine kinase"/>
    <property type="match status" value="1"/>
</dbReference>
<dbReference type="Gene3D" id="1.20.5.1930">
    <property type="match status" value="1"/>
</dbReference>
<dbReference type="GO" id="GO:0000155">
    <property type="term" value="F:phosphorelay sensor kinase activity"/>
    <property type="evidence" value="ECO:0007669"/>
    <property type="project" value="InterPro"/>
</dbReference>
<dbReference type="EMBL" id="AP022596">
    <property type="protein sequence ID" value="BBY65829.1"/>
    <property type="molecule type" value="Genomic_DNA"/>
</dbReference>
<dbReference type="InterPro" id="IPR036890">
    <property type="entry name" value="HATPase_C_sf"/>
</dbReference>
<dbReference type="AlphaFoldDB" id="A0A7I7TBK9"/>
<feature type="domain" description="GAF" evidence="5">
    <location>
        <begin position="249"/>
        <end position="398"/>
    </location>
</feature>
<evidence type="ECO:0000256" key="3">
    <source>
        <dbReference type="ARBA" id="ARBA00023012"/>
    </source>
</evidence>
<dbReference type="Gene3D" id="3.30.450.40">
    <property type="match status" value="2"/>
</dbReference>
<dbReference type="Gene3D" id="3.30.565.10">
    <property type="entry name" value="Histidine kinase-like ATPase, C-terminal domain"/>
    <property type="match status" value="1"/>
</dbReference>
<dbReference type="PANTHER" id="PTHR24421:SF56">
    <property type="entry name" value="OXYGEN SENSOR HISTIDINE KINASE RESPONSE REGULATOR DOST"/>
    <property type="match status" value="1"/>
</dbReference>
<dbReference type="InterPro" id="IPR003018">
    <property type="entry name" value="GAF"/>
</dbReference>
<evidence type="ECO:0000313" key="8">
    <source>
        <dbReference type="Proteomes" id="UP000467148"/>
    </source>
</evidence>
<dbReference type="SUPFAM" id="SSF55781">
    <property type="entry name" value="GAF domain-like"/>
    <property type="match status" value="2"/>
</dbReference>
<dbReference type="InterPro" id="IPR050482">
    <property type="entry name" value="Sensor_HK_TwoCompSys"/>
</dbReference>
<dbReference type="CDD" id="cd16917">
    <property type="entry name" value="HATPase_UhpB-NarQ-NarX-like"/>
    <property type="match status" value="1"/>
</dbReference>
<gene>
    <name evidence="7" type="ORF">MHEL_40720</name>
</gene>
<evidence type="ECO:0000259" key="5">
    <source>
        <dbReference type="SMART" id="SM00065"/>
    </source>
</evidence>
<dbReference type="GO" id="GO:0016020">
    <property type="term" value="C:membrane"/>
    <property type="evidence" value="ECO:0007669"/>
    <property type="project" value="InterPro"/>
</dbReference>
<proteinExistence type="predicted"/>
<evidence type="ECO:0000256" key="4">
    <source>
        <dbReference type="SAM" id="MobiDB-lite"/>
    </source>
</evidence>
<dbReference type="InterPro" id="IPR029016">
    <property type="entry name" value="GAF-like_dom_sf"/>
</dbReference>
<dbReference type="InterPro" id="IPR011712">
    <property type="entry name" value="Sig_transdc_His_kin_sub3_dim/P"/>
</dbReference>
<dbReference type="Proteomes" id="UP000467148">
    <property type="component" value="Chromosome"/>
</dbReference>
<feature type="region of interest" description="Disordered" evidence="4">
    <location>
        <begin position="131"/>
        <end position="154"/>
    </location>
</feature>
<dbReference type="KEGG" id="mhev:MHEL_40720"/>
<keyword evidence="8" id="KW-1185">Reference proteome</keyword>
<dbReference type="SMART" id="SM00065">
    <property type="entry name" value="GAF"/>
    <property type="match status" value="2"/>
</dbReference>
<accession>A0A7I7TBK9</accession>
<protein>
    <submittedName>
        <fullName evidence="7">Diguanylate cyclase</fullName>
    </submittedName>
</protein>